<dbReference type="EMBL" id="PP410080">
    <property type="protein sequence ID" value="WZK92890.1"/>
    <property type="molecule type" value="Genomic_DNA"/>
</dbReference>
<evidence type="ECO:0000313" key="1">
    <source>
        <dbReference type="EMBL" id="WZK92890.1"/>
    </source>
</evidence>
<protein>
    <submittedName>
        <fullName evidence="1">Capsid protein</fullName>
    </submittedName>
</protein>
<accession>A0AAU6S5A5</accession>
<organism evidence="1">
    <name type="scientific">Myotis mistacinus feces associated gemykrogvirus 2</name>
    <dbReference type="NCBI Taxonomy" id="3139998"/>
    <lineage>
        <taxon>Viruses</taxon>
        <taxon>Monodnaviria</taxon>
        <taxon>Shotokuvirae</taxon>
        <taxon>Cressdnaviricota</taxon>
        <taxon>Repensiviricetes</taxon>
        <taxon>Geplafuvirales</taxon>
        <taxon>Genomoviridae</taxon>
        <taxon>Gemykrogvirus</taxon>
    </lineage>
</organism>
<name>A0AAU6S5A5_9VIRU</name>
<sequence length="251" mass="29109">MRSRAVRNIASAKKYDTMLGSTGESEPPLPDSFPIYAGSNYMLWCPTYRPHDEESGPHHRNAWRVFWRGVRERILLSVSFEVIHRRVCFWSYRRHDEGAPILNPETSSWRRPLRRISPTDDPEIFEQLWKGTLDEDYSENNRWNAPLDNRRYTIVYDKSYTINPNYDVGEGSAFGKSRRKMWHPLNCTLMYDQDEAGIGDLDSAWAALAPATGANFYILDIFSTGQDLGDDLSQRVGTFTTTANVYWHEQN</sequence>
<proteinExistence type="predicted"/>
<reference evidence="1" key="1">
    <citation type="journal article" date="2024" name="Microbiol. Spectr.">
        <title>Full-genome sequencing of dozens of new DNA viruses found in Spanish bat feces.</title>
        <authorList>
            <person name="Buigues J."/>
            <person name="Vinals A."/>
            <person name="Martinez-Recio R."/>
            <person name="Monros J.S."/>
            <person name="Sanjuan R."/>
            <person name="Cuevas J.M."/>
        </authorList>
    </citation>
    <scope>NUCLEOTIDE SEQUENCE</scope>
    <source>
        <strain evidence="1">MAVG22</strain>
    </source>
</reference>
<reference evidence="1" key="2">
    <citation type="submission" date="2024-02" db="EMBL/GenBank/DDBJ databases">
        <authorList>
            <person name="Buigues J."/>
            <person name="Vinals A."/>
            <person name="Martinez-Recio R."/>
            <person name="S Monros J."/>
            <person name="Sanjuan R."/>
            <person name="Cuevas J.M."/>
        </authorList>
    </citation>
    <scope>NUCLEOTIDE SEQUENCE</scope>
    <source>
        <strain evidence="1">MAVG22</strain>
    </source>
</reference>